<organism evidence="7 8">
    <name type="scientific">Pelagibacterium lentulum</name>
    <dbReference type="NCBI Taxonomy" id="2029865"/>
    <lineage>
        <taxon>Bacteria</taxon>
        <taxon>Pseudomonadati</taxon>
        <taxon>Pseudomonadota</taxon>
        <taxon>Alphaproteobacteria</taxon>
        <taxon>Hyphomicrobiales</taxon>
        <taxon>Devosiaceae</taxon>
        <taxon>Pelagibacterium</taxon>
    </lineage>
</organism>
<dbReference type="InterPro" id="IPR015421">
    <property type="entry name" value="PyrdxlP-dep_Trfase_major"/>
</dbReference>
<dbReference type="GO" id="GO:0030170">
    <property type="term" value="F:pyridoxal phosphate binding"/>
    <property type="evidence" value="ECO:0007669"/>
    <property type="project" value="InterPro"/>
</dbReference>
<dbReference type="NCBIfam" id="NF004767">
    <property type="entry name" value="PRK06105.1"/>
    <property type="match status" value="1"/>
</dbReference>
<dbReference type="CDD" id="cd00610">
    <property type="entry name" value="OAT_like"/>
    <property type="match status" value="1"/>
</dbReference>
<comment type="cofactor">
    <cofactor evidence="1">
        <name>pyridoxal 5'-phosphate</name>
        <dbReference type="ChEBI" id="CHEBI:597326"/>
    </cofactor>
</comment>
<dbReference type="InterPro" id="IPR015424">
    <property type="entry name" value="PyrdxlP-dep_Trfase"/>
</dbReference>
<dbReference type="GO" id="GO:0004015">
    <property type="term" value="F:adenosylmethionine-8-amino-7-oxononanoate transaminase activity"/>
    <property type="evidence" value="ECO:0007669"/>
    <property type="project" value="TreeGrafter"/>
</dbReference>
<dbReference type="Proteomes" id="UP000596977">
    <property type="component" value="Unassembled WGS sequence"/>
</dbReference>
<evidence type="ECO:0000313" key="8">
    <source>
        <dbReference type="Proteomes" id="UP000596977"/>
    </source>
</evidence>
<dbReference type="InterPro" id="IPR015422">
    <property type="entry name" value="PyrdxlP-dep_Trfase_small"/>
</dbReference>
<accession>A0A916R7T1</accession>
<keyword evidence="5 6" id="KW-0663">Pyridoxal phosphate</keyword>
<dbReference type="PANTHER" id="PTHR42684:SF3">
    <property type="entry name" value="ADENOSYLMETHIONINE-8-AMINO-7-OXONONANOATE AMINOTRANSFERASE"/>
    <property type="match status" value="1"/>
</dbReference>
<sequence length="460" mass="50193">MDLLDRHAHFHPQTDPKVLERDGPIVFERGNGVTVTDSSGRSYIEGMASLWCAALGFTNPRLAQTAHDQMLTLASYHTFNRRANPPAIELAEKLLSIAPMSDGKVSFCNSGSEAVDTMIKLSWLYQSARGRSRKRKIISRHNAYHGSTVMGATLSGLPHVRGAMAVEDNDVVIFAAAPYHYRQAQKDETPETFAARMLSELDALIQREGPENIAAMIVEPVMGAGGVIIPPEGYYRNVEALLRRHDILLLSDEVICGFGRTGHWFGCQTFGFRPDMMSVAKGLSSGYQPIGATLMSREIYQAVSEEAGRLGVFGHGFTYAGHPVTSAVALETLRIYDEIDLIGRVRSLSKAFLAHLHSFSDHALIGETRGIGMIGALELVADKVSRAPFPPSRRVGARLIELAMERGIILRNLGDVIAICPPLVIEEAEIAALFSRLSDALADLQNELLASTSIDREVSA</sequence>
<comment type="similarity">
    <text evidence="2 6">Belongs to the class-III pyridoxal-phosphate-dependent aminotransferase family.</text>
</comment>
<dbReference type="Gene3D" id="3.90.1150.10">
    <property type="entry name" value="Aspartate Aminotransferase, domain 1"/>
    <property type="match status" value="1"/>
</dbReference>
<dbReference type="InterPro" id="IPR005814">
    <property type="entry name" value="Aminotrans_3"/>
</dbReference>
<dbReference type="PROSITE" id="PS00600">
    <property type="entry name" value="AA_TRANSFER_CLASS_3"/>
    <property type="match status" value="1"/>
</dbReference>
<dbReference type="GO" id="GO:0009448">
    <property type="term" value="P:gamma-aminobutyric acid metabolic process"/>
    <property type="evidence" value="ECO:0007669"/>
    <property type="project" value="TreeGrafter"/>
</dbReference>
<evidence type="ECO:0000256" key="5">
    <source>
        <dbReference type="ARBA" id="ARBA00022898"/>
    </source>
</evidence>
<gene>
    <name evidence="7" type="ORF">GCM10011499_11770</name>
</gene>
<dbReference type="PANTHER" id="PTHR42684">
    <property type="entry name" value="ADENOSYLMETHIONINE-8-AMINO-7-OXONONANOATE AMINOTRANSFERASE"/>
    <property type="match status" value="1"/>
</dbReference>
<dbReference type="Gene3D" id="3.40.640.10">
    <property type="entry name" value="Type I PLP-dependent aspartate aminotransferase-like (Major domain)"/>
    <property type="match status" value="1"/>
</dbReference>
<comment type="caution">
    <text evidence="7">The sequence shown here is derived from an EMBL/GenBank/DDBJ whole genome shotgun (WGS) entry which is preliminary data.</text>
</comment>
<keyword evidence="4" id="KW-0808">Transferase</keyword>
<name>A0A916R7T1_9HYPH</name>
<dbReference type="AlphaFoldDB" id="A0A916R7T1"/>
<dbReference type="GO" id="GO:0009102">
    <property type="term" value="P:biotin biosynthetic process"/>
    <property type="evidence" value="ECO:0007669"/>
    <property type="project" value="TreeGrafter"/>
</dbReference>
<evidence type="ECO:0000256" key="1">
    <source>
        <dbReference type="ARBA" id="ARBA00001933"/>
    </source>
</evidence>
<dbReference type="FunFam" id="3.40.640.10:FF:000014">
    <property type="entry name" value="Adenosylmethionine-8-amino-7-oxononanoate aminotransferase, probable"/>
    <property type="match status" value="1"/>
</dbReference>
<dbReference type="Pfam" id="PF00202">
    <property type="entry name" value="Aminotran_3"/>
    <property type="match status" value="1"/>
</dbReference>
<protein>
    <submittedName>
        <fullName evidence="7">Aspartate aminotransferase family protein</fullName>
    </submittedName>
</protein>
<proteinExistence type="inferred from homology"/>
<dbReference type="InterPro" id="IPR049704">
    <property type="entry name" value="Aminotrans_3_PPA_site"/>
</dbReference>
<evidence type="ECO:0000256" key="6">
    <source>
        <dbReference type="RuleBase" id="RU003560"/>
    </source>
</evidence>
<keyword evidence="3 7" id="KW-0032">Aminotransferase</keyword>
<dbReference type="EMBL" id="BMKB01000002">
    <property type="protein sequence ID" value="GGA43814.1"/>
    <property type="molecule type" value="Genomic_DNA"/>
</dbReference>
<evidence type="ECO:0000256" key="3">
    <source>
        <dbReference type="ARBA" id="ARBA00022576"/>
    </source>
</evidence>
<evidence type="ECO:0000256" key="2">
    <source>
        <dbReference type="ARBA" id="ARBA00008954"/>
    </source>
</evidence>
<dbReference type="PIRSF" id="PIRSF000521">
    <property type="entry name" value="Transaminase_4ab_Lys_Orn"/>
    <property type="match status" value="1"/>
</dbReference>
<keyword evidence="8" id="KW-1185">Reference proteome</keyword>
<evidence type="ECO:0000256" key="4">
    <source>
        <dbReference type="ARBA" id="ARBA00022679"/>
    </source>
</evidence>
<reference evidence="7 8" key="1">
    <citation type="journal article" date="2014" name="Int. J. Syst. Evol. Microbiol.">
        <title>Complete genome sequence of Corynebacterium casei LMG S-19264T (=DSM 44701T), isolated from a smear-ripened cheese.</title>
        <authorList>
            <consortium name="US DOE Joint Genome Institute (JGI-PGF)"/>
            <person name="Walter F."/>
            <person name="Albersmeier A."/>
            <person name="Kalinowski J."/>
            <person name="Ruckert C."/>
        </authorList>
    </citation>
    <scope>NUCLEOTIDE SEQUENCE [LARGE SCALE GENOMIC DNA]</scope>
    <source>
        <strain evidence="7 8">CGMCC 1.15896</strain>
    </source>
</reference>
<evidence type="ECO:0000313" key="7">
    <source>
        <dbReference type="EMBL" id="GGA43814.1"/>
    </source>
</evidence>
<dbReference type="SUPFAM" id="SSF53383">
    <property type="entry name" value="PLP-dependent transferases"/>
    <property type="match status" value="1"/>
</dbReference>